<protein>
    <submittedName>
        <fullName evidence="2">Uncharacterized protein</fullName>
    </submittedName>
</protein>
<gene>
    <name evidence="2" type="ORF">SOCE26_051960</name>
</gene>
<proteinExistence type="predicted"/>
<dbReference type="Proteomes" id="UP000238348">
    <property type="component" value="Chromosome"/>
</dbReference>
<sequence>MTSSLGPAGAKRCGAGGEGGAASLPHTTCVDVRLPRWGRWIALLPALVCACSLEGLSDAWDASSTSTELPTSTGGAGATGGGSDCLPGSLACEAEDCNLSGSFVEVPDPMAHGTGYVVVPEESDCDDDRVECPLDVSEAGTYQIKARLAAGPLEGEDSSFWIRVDFEPSEGYRYEFTGTEFHFDYVNDSESDTTNLLTFALEPGTHIVSFACREDGSKLDSVELVRISP</sequence>
<evidence type="ECO:0000256" key="1">
    <source>
        <dbReference type="SAM" id="MobiDB-lite"/>
    </source>
</evidence>
<dbReference type="Gene3D" id="2.60.120.260">
    <property type="entry name" value="Galactose-binding domain-like"/>
    <property type="match status" value="1"/>
</dbReference>
<feature type="region of interest" description="Disordered" evidence="1">
    <location>
        <begin position="1"/>
        <end position="20"/>
    </location>
</feature>
<evidence type="ECO:0000313" key="2">
    <source>
        <dbReference type="EMBL" id="AUX43741.1"/>
    </source>
</evidence>
<accession>A0A2L0EWR2</accession>
<dbReference type="CDD" id="cd02795">
    <property type="entry name" value="CBM6-CBM35-CBM36_like"/>
    <property type="match status" value="1"/>
</dbReference>
<evidence type="ECO:0000313" key="3">
    <source>
        <dbReference type="Proteomes" id="UP000238348"/>
    </source>
</evidence>
<reference evidence="2 3" key="1">
    <citation type="submission" date="2015-09" db="EMBL/GenBank/DDBJ databases">
        <title>Sorangium comparison.</title>
        <authorList>
            <person name="Zaburannyi N."/>
            <person name="Bunk B."/>
            <person name="Overmann J."/>
            <person name="Mueller R."/>
        </authorList>
    </citation>
    <scope>NUCLEOTIDE SEQUENCE [LARGE SCALE GENOMIC DNA]</scope>
    <source>
        <strain evidence="2 3">So ce26</strain>
    </source>
</reference>
<dbReference type="AlphaFoldDB" id="A0A2L0EWR2"/>
<name>A0A2L0EWR2_SORCE</name>
<dbReference type="EMBL" id="CP012673">
    <property type="protein sequence ID" value="AUX43741.1"/>
    <property type="molecule type" value="Genomic_DNA"/>
</dbReference>
<organism evidence="2 3">
    <name type="scientific">Sorangium cellulosum</name>
    <name type="common">Polyangium cellulosum</name>
    <dbReference type="NCBI Taxonomy" id="56"/>
    <lineage>
        <taxon>Bacteria</taxon>
        <taxon>Pseudomonadati</taxon>
        <taxon>Myxococcota</taxon>
        <taxon>Polyangia</taxon>
        <taxon>Polyangiales</taxon>
        <taxon>Polyangiaceae</taxon>
        <taxon>Sorangium</taxon>
    </lineage>
</organism>